<dbReference type="Gene3D" id="1.20.1310.20">
    <property type="entry name" value="Duffy-antigen binding domain"/>
    <property type="match status" value="1"/>
</dbReference>
<feature type="non-terminal residue" evidence="3">
    <location>
        <position position="475"/>
    </location>
</feature>
<feature type="domain" description="Duffy-antigen binding" evidence="1">
    <location>
        <begin position="1"/>
        <end position="173"/>
    </location>
</feature>
<dbReference type="Pfam" id="PF05424">
    <property type="entry name" value="Duffy_binding"/>
    <property type="match status" value="1"/>
</dbReference>
<dbReference type="FunFam" id="1.20.58.830:FF:000003">
    <property type="entry name" value="Erythrocyte membrane protein 1, PfEMP1"/>
    <property type="match status" value="1"/>
</dbReference>
<dbReference type="Pfam" id="PF22672">
    <property type="entry name" value="DBL_C"/>
    <property type="match status" value="1"/>
</dbReference>
<name>A0A0F6P8F3_PLAFA</name>
<evidence type="ECO:0000259" key="1">
    <source>
        <dbReference type="Pfam" id="PF05424"/>
    </source>
</evidence>
<feature type="non-terminal residue" evidence="3">
    <location>
        <position position="1"/>
    </location>
</feature>
<reference evidence="3" key="1">
    <citation type="journal article" date="2015" name="Malar. J.">
        <title>Transcription of the var genes from a freshly-obtained field isolate of Plasmodium falciparum shows more variable switching patterns than long laboratory-adapted isolates.</title>
        <authorList>
            <person name="Ye R."/>
            <person name="Zhang D."/>
            <person name="Chen B."/>
            <person name="Zhu Y."/>
            <person name="Zhang Y."/>
            <person name="Wang S."/>
            <person name="Pan W."/>
        </authorList>
    </citation>
    <scope>NUCLEOTIDE SEQUENCE</scope>
    <source>
        <strain evidence="3">FCYN0906-5H</strain>
    </source>
</reference>
<dbReference type="Gene3D" id="1.20.58.830">
    <property type="match status" value="1"/>
</dbReference>
<gene>
    <name evidence="3" type="primary">var199</name>
</gene>
<dbReference type="AlphaFoldDB" id="A0A0F6P8F3"/>
<dbReference type="InterPro" id="IPR008602">
    <property type="entry name" value="Duffy-antigen-binding"/>
</dbReference>
<dbReference type="SUPFAM" id="SSF140924">
    <property type="entry name" value="Duffy binding domain-like"/>
    <property type="match status" value="1"/>
</dbReference>
<organism evidence="3">
    <name type="scientific">Plasmodium falciparum</name>
    <name type="common">malaria parasite P. falciparum</name>
    <dbReference type="NCBI Taxonomy" id="5833"/>
    <lineage>
        <taxon>Eukaryota</taxon>
        <taxon>Sar</taxon>
        <taxon>Alveolata</taxon>
        <taxon>Apicomplexa</taxon>
        <taxon>Aconoidasida</taxon>
        <taxon>Haemosporida</taxon>
        <taxon>Plasmodiidae</taxon>
        <taxon>Plasmodium</taxon>
        <taxon>Plasmodium (Laverania)</taxon>
    </lineage>
</organism>
<evidence type="ECO:0000259" key="2">
    <source>
        <dbReference type="Pfam" id="PF22672"/>
    </source>
</evidence>
<dbReference type="InterPro" id="IPR042202">
    <property type="entry name" value="Duffy-ag-bd_sf"/>
</dbReference>
<proteinExistence type="predicted"/>
<dbReference type="InterPro" id="IPR054595">
    <property type="entry name" value="DBL_C"/>
</dbReference>
<sequence length="475" mass="54138">THDLLLEVCMAAKYEGNSIETHYTKHEQTNPDSQLCTVLARSFADIGDIVRGRDLFYGNTQEKEKREDLEKNLKEIFGNIYNNLVEKKEEAKDYYKDEDDKDPNFYKLREDWWEANRKEVWKAITCSAPRDAEYFIKTACGTGTRTQGRCRCEGAKDDDQVPTYFDYVPQYLRWFEEWAEDFCRLRKHKLKDAKNKCRGDHDGDKYCSGNGFDCKETVRGNEHFVEKDCHDCSYSCSPFVKWLDNQKLEFLKQKKKYTKEITRGGGSKKRGARASDDNGYESKFYKKMKKKKKYVKVVEFLDLLSKETTCKDQPQVGNEKASPVDFTKQANTTFSRTEICEPCPWCGTEEEDGKWKAKQGNCGKEKKYDKYYITEIPVLTPEKGKFGIYQKYKTFCNSETGAANGGKGGSDGGGGVGKSVAAKGGGGKGGKSATGGVSQIKTWECYYDKNKESGQSNDNCVQGTWDTFTQGKQTV</sequence>
<dbReference type="EMBL" id="KJ856469">
    <property type="protein sequence ID" value="AJD77399.1"/>
    <property type="molecule type" value="Genomic_DNA"/>
</dbReference>
<evidence type="ECO:0000313" key="3">
    <source>
        <dbReference type="EMBL" id="AJD77399.1"/>
    </source>
</evidence>
<accession>A0A0F6P8F3</accession>
<feature type="domain" description="Duffy-binding-like" evidence="2">
    <location>
        <begin position="177"/>
        <end position="338"/>
    </location>
</feature>
<dbReference type="GO" id="GO:0016020">
    <property type="term" value="C:membrane"/>
    <property type="evidence" value="ECO:0007669"/>
    <property type="project" value="InterPro"/>
</dbReference>
<protein>
    <submittedName>
        <fullName evidence="3">Erythrocyte membrane protein 1</fullName>
    </submittedName>
</protein>
<dbReference type="GO" id="GO:0046789">
    <property type="term" value="F:host cell surface receptor binding"/>
    <property type="evidence" value="ECO:0007669"/>
    <property type="project" value="InterPro"/>
</dbReference>